<dbReference type="AlphaFoldDB" id="A0AAE3DDD7"/>
<keyword evidence="3" id="KW-1185">Reference proteome</keyword>
<accession>A0AAE3DDD7</accession>
<evidence type="ECO:0000313" key="3">
    <source>
        <dbReference type="Proteomes" id="UP001199319"/>
    </source>
</evidence>
<proteinExistence type="predicted"/>
<keyword evidence="1" id="KW-0175">Coiled coil</keyword>
<evidence type="ECO:0000256" key="1">
    <source>
        <dbReference type="SAM" id="Coils"/>
    </source>
</evidence>
<evidence type="ECO:0000313" key="2">
    <source>
        <dbReference type="EMBL" id="MCC2129858.1"/>
    </source>
</evidence>
<sequence>MARSKKKPVSRSRVAALLVIVVLVAAAGAGIVRIYGSRLPELRSKSQALEAQIQQTEKQNDALRSDLEHQGDQDFIQGLARDDLGLASDGERIFYDVNN</sequence>
<reference evidence="2" key="1">
    <citation type="submission" date="2021-10" db="EMBL/GenBank/DDBJ databases">
        <title>Anaerobic single-cell dispensing facilitates the cultivation of human gut bacteria.</title>
        <authorList>
            <person name="Afrizal A."/>
        </authorList>
    </citation>
    <scope>NUCLEOTIDE SEQUENCE</scope>
    <source>
        <strain evidence="2">CLA-AA-H272</strain>
    </source>
</reference>
<feature type="coiled-coil region" evidence="1">
    <location>
        <begin position="39"/>
        <end position="73"/>
    </location>
</feature>
<dbReference type="Proteomes" id="UP001199319">
    <property type="component" value="Unassembled WGS sequence"/>
</dbReference>
<name>A0AAE3DDD7_9FIRM</name>
<dbReference type="InterPro" id="IPR007060">
    <property type="entry name" value="FtsL/DivIC"/>
</dbReference>
<dbReference type="RefSeq" id="WP_302929095.1">
    <property type="nucleotide sequence ID" value="NZ_JAJEPW010000028.1"/>
</dbReference>
<protein>
    <submittedName>
        <fullName evidence="2">Septum formation initiator family protein</fullName>
    </submittedName>
</protein>
<dbReference type="Pfam" id="PF04977">
    <property type="entry name" value="DivIC"/>
    <property type="match status" value="1"/>
</dbReference>
<organism evidence="2 3">
    <name type="scientific">Brotocaccenecus cirricatena</name>
    <dbReference type="NCBI Taxonomy" id="3064195"/>
    <lineage>
        <taxon>Bacteria</taxon>
        <taxon>Bacillati</taxon>
        <taxon>Bacillota</taxon>
        <taxon>Clostridia</taxon>
        <taxon>Eubacteriales</taxon>
        <taxon>Oscillospiraceae</taxon>
        <taxon>Brotocaccenecus</taxon>
    </lineage>
</organism>
<gene>
    <name evidence="2" type="ORF">LKD37_10050</name>
</gene>
<comment type="caution">
    <text evidence="2">The sequence shown here is derived from an EMBL/GenBank/DDBJ whole genome shotgun (WGS) entry which is preliminary data.</text>
</comment>
<dbReference type="EMBL" id="JAJEPW010000028">
    <property type="protein sequence ID" value="MCC2129858.1"/>
    <property type="molecule type" value="Genomic_DNA"/>
</dbReference>